<dbReference type="Proteomes" id="UP000325672">
    <property type="component" value="Unassembled WGS sequence"/>
</dbReference>
<dbReference type="AlphaFoldDB" id="A0A5N6S8Q6"/>
<organism evidence="1 2">
    <name type="scientific">Aspergillus pseudotamarii</name>
    <dbReference type="NCBI Taxonomy" id="132259"/>
    <lineage>
        <taxon>Eukaryota</taxon>
        <taxon>Fungi</taxon>
        <taxon>Dikarya</taxon>
        <taxon>Ascomycota</taxon>
        <taxon>Pezizomycotina</taxon>
        <taxon>Eurotiomycetes</taxon>
        <taxon>Eurotiomycetidae</taxon>
        <taxon>Eurotiales</taxon>
        <taxon>Aspergillaceae</taxon>
        <taxon>Aspergillus</taxon>
        <taxon>Aspergillus subgen. Circumdati</taxon>
    </lineage>
</organism>
<dbReference type="OrthoDB" id="3350591at2759"/>
<reference evidence="1 2" key="1">
    <citation type="submission" date="2019-04" db="EMBL/GenBank/DDBJ databases">
        <title>Friends and foes A comparative genomics study of 23 Aspergillus species from section Flavi.</title>
        <authorList>
            <consortium name="DOE Joint Genome Institute"/>
            <person name="Kjaerbolling I."/>
            <person name="Vesth T."/>
            <person name="Frisvad J.C."/>
            <person name="Nybo J.L."/>
            <person name="Theobald S."/>
            <person name="Kildgaard S."/>
            <person name="Isbrandt T."/>
            <person name="Kuo A."/>
            <person name="Sato A."/>
            <person name="Lyhne E.K."/>
            <person name="Kogle M.E."/>
            <person name="Wiebenga A."/>
            <person name="Kun R.S."/>
            <person name="Lubbers R.J."/>
            <person name="Makela M.R."/>
            <person name="Barry K."/>
            <person name="Chovatia M."/>
            <person name="Clum A."/>
            <person name="Daum C."/>
            <person name="Haridas S."/>
            <person name="He G."/>
            <person name="LaButti K."/>
            <person name="Lipzen A."/>
            <person name="Mondo S."/>
            <person name="Riley R."/>
            <person name="Salamov A."/>
            <person name="Simmons B.A."/>
            <person name="Magnuson J.K."/>
            <person name="Henrissat B."/>
            <person name="Mortensen U.H."/>
            <person name="Larsen T.O."/>
            <person name="Devries R.P."/>
            <person name="Grigoriev I.V."/>
            <person name="Machida M."/>
            <person name="Baker S.E."/>
            <person name="Andersen M.R."/>
        </authorList>
    </citation>
    <scope>NUCLEOTIDE SEQUENCE [LARGE SCALE GENOMIC DNA]</scope>
    <source>
        <strain evidence="1 2">CBS 117625</strain>
    </source>
</reference>
<accession>A0A5N6S8Q6</accession>
<proteinExistence type="predicted"/>
<evidence type="ECO:0000313" key="2">
    <source>
        <dbReference type="Proteomes" id="UP000325672"/>
    </source>
</evidence>
<name>A0A5N6S8Q6_ASPPS</name>
<protein>
    <submittedName>
        <fullName evidence="1">Uncharacterized protein</fullName>
    </submittedName>
</protein>
<dbReference type="InterPro" id="IPR022085">
    <property type="entry name" value="OpdG"/>
</dbReference>
<sequence length="290" mass="32363">MDQINLRIETPTPHDFEAPIHAIIHAAIQPTNASSAKDVALALDMVYLDYIKKPGMSPAGVLTCFWELINSFASQIPYESPAQEKLVAIVQELAGVTSTETILNEKLWKGLPYFTSEFPQTWEAMSPDADDDEKKQRFVNFQAYAARILGLGLSQQLETYAIWALSDVAEGAMIPVRGSPDVVSADPKDVDQLPFKAAAAGMWILYAGHALYGRDEAIWGTQGGPLWMLPKVERKKLRRKFRGTQGLCLDRWLLWKQQFRAIRDCGSADAETRRIAGNVVETMNRVEGHN</sequence>
<evidence type="ECO:0000313" key="1">
    <source>
        <dbReference type="EMBL" id="KAE8131058.1"/>
    </source>
</evidence>
<keyword evidence="2" id="KW-1185">Reference proteome</keyword>
<dbReference type="RefSeq" id="XP_031907121.1">
    <property type="nucleotide sequence ID" value="XM_032061540.1"/>
</dbReference>
<dbReference type="Pfam" id="PF12311">
    <property type="entry name" value="DUF3632"/>
    <property type="match status" value="1"/>
</dbReference>
<dbReference type="PANTHER" id="PTHR38797:SF4">
    <property type="entry name" value="NUCLEAR PORE COMPLEX PROTEIN NUP85"/>
    <property type="match status" value="1"/>
</dbReference>
<gene>
    <name evidence="1" type="ORF">BDV38DRAFT_290693</name>
</gene>
<dbReference type="GeneID" id="43645750"/>
<dbReference type="PANTHER" id="PTHR38797">
    <property type="entry name" value="NUCLEAR PORE COMPLEX PROTEIN NUP85-RELATED"/>
    <property type="match status" value="1"/>
</dbReference>
<dbReference type="EMBL" id="ML743678">
    <property type="protein sequence ID" value="KAE8131058.1"/>
    <property type="molecule type" value="Genomic_DNA"/>
</dbReference>
<dbReference type="InterPro" id="IPR053204">
    <property type="entry name" value="Oxopyrrolidines_Biosynth-assoc"/>
</dbReference>